<evidence type="ECO:0000256" key="2">
    <source>
        <dbReference type="ARBA" id="ARBA00023015"/>
    </source>
</evidence>
<keyword evidence="5" id="KW-0804">Transcription</keyword>
<dbReference type="GO" id="GO:0016987">
    <property type="term" value="F:sigma factor activity"/>
    <property type="evidence" value="ECO:0007669"/>
    <property type="project" value="UniProtKB-KW"/>
</dbReference>
<feature type="domain" description="RNA polymerase sigma-70 region 2" evidence="7">
    <location>
        <begin position="18"/>
        <end position="83"/>
    </location>
</feature>
<dbReference type="InterPro" id="IPR039425">
    <property type="entry name" value="RNA_pol_sigma-70-like"/>
</dbReference>
<keyword evidence="4" id="KW-0238">DNA-binding</keyword>
<evidence type="ECO:0000313" key="9">
    <source>
        <dbReference type="EMBL" id="AMY12234.1"/>
    </source>
</evidence>
<dbReference type="SUPFAM" id="SSF88659">
    <property type="entry name" value="Sigma3 and sigma4 domains of RNA polymerase sigma factors"/>
    <property type="match status" value="1"/>
</dbReference>
<evidence type="ECO:0000313" key="10">
    <source>
        <dbReference type="Proteomes" id="UP000076079"/>
    </source>
</evidence>
<dbReference type="InterPro" id="IPR013325">
    <property type="entry name" value="RNA_pol_sigma_r2"/>
</dbReference>
<dbReference type="GO" id="GO:0006352">
    <property type="term" value="P:DNA-templated transcription initiation"/>
    <property type="evidence" value="ECO:0007669"/>
    <property type="project" value="InterPro"/>
</dbReference>
<evidence type="ECO:0000256" key="4">
    <source>
        <dbReference type="ARBA" id="ARBA00023125"/>
    </source>
</evidence>
<dbReference type="Pfam" id="PF04542">
    <property type="entry name" value="Sigma70_r2"/>
    <property type="match status" value="1"/>
</dbReference>
<dbReference type="InterPro" id="IPR036388">
    <property type="entry name" value="WH-like_DNA-bd_sf"/>
</dbReference>
<dbReference type="PANTHER" id="PTHR43133">
    <property type="entry name" value="RNA POLYMERASE ECF-TYPE SIGMA FACTO"/>
    <property type="match status" value="1"/>
</dbReference>
<accession>A0A143PWN5</accession>
<proteinExistence type="inferred from homology"/>
<gene>
    <name evidence="9" type="primary">sigV</name>
    <name evidence="9" type="ORF">LuPra_05507</name>
</gene>
<evidence type="ECO:0000256" key="3">
    <source>
        <dbReference type="ARBA" id="ARBA00023082"/>
    </source>
</evidence>
<keyword evidence="2" id="KW-0805">Transcription regulation</keyword>
<evidence type="ECO:0000256" key="1">
    <source>
        <dbReference type="ARBA" id="ARBA00010641"/>
    </source>
</evidence>
<dbReference type="KEGG" id="abac:LuPra_05507"/>
<dbReference type="Gene3D" id="1.10.1740.10">
    <property type="match status" value="1"/>
</dbReference>
<dbReference type="PATRIC" id="fig|1813736.3.peg.5792"/>
<comment type="similarity">
    <text evidence="1">Belongs to the sigma-70 factor family. ECF subfamily.</text>
</comment>
<keyword evidence="3" id="KW-0731">Sigma factor</keyword>
<protein>
    <submittedName>
        <fullName evidence="9">RNA polymerase sigma factor SigV</fullName>
    </submittedName>
</protein>
<dbReference type="Gene3D" id="1.10.10.10">
    <property type="entry name" value="Winged helix-like DNA-binding domain superfamily/Winged helix DNA-binding domain"/>
    <property type="match status" value="1"/>
</dbReference>
<dbReference type="STRING" id="1855912.LuPra_05507"/>
<dbReference type="InterPro" id="IPR013249">
    <property type="entry name" value="RNA_pol_sigma70_r4_t2"/>
</dbReference>
<dbReference type="InterPro" id="IPR007627">
    <property type="entry name" value="RNA_pol_sigma70_r2"/>
</dbReference>
<reference evidence="10" key="2">
    <citation type="submission" date="2016-04" db="EMBL/GenBank/DDBJ databases">
        <title>First Complete Genome Sequence of a Subdivision 6 Acidobacterium.</title>
        <authorList>
            <person name="Huang S."/>
            <person name="Vieira S."/>
            <person name="Bunk B."/>
            <person name="Riedel T."/>
            <person name="Sproeer C."/>
            <person name="Overmann J."/>
        </authorList>
    </citation>
    <scope>NUCLEOTIDE SEQUENCE [LARGE SCALE GENOMIC DNA]</scope>
    <source>
        <strain evidence="10">DSM 100886 HEG_-6_39</strain>
    </source>
</reference>
<evidence type="ECO:0000256" key="6">
    <source>
        <dbReference type="SAM" id="MobiDB-lite"/>
    </source>
</evidence>
<dbReference type="SUPFAM" id="SSF88946">
    <property type="entry name" value="Sigma2 domain of RNA polymerase sigma factors"/>
    <property type="match status" value="1"/>
</dbReference>
<sequence length="185" mass="20482">MPFVQAAQSGDAASFDTLYRRHARFVHGVLLGLATRTDVEDLVQEVFLTAWRQLGTLRDPAAFGGWVVTIARHLRIDHVRRQRPLESLDAEAGDDARAGPRGRRHAREQEASAVDHLEAQRAIAAIRTLPEAYRDTLVLRLVEGMTGPEIARSTGLTPDSVRVNLCRGMKLLRQALDGTAATRTR</sequence>
<reference evidence="9 10" key="1">
    <citation type="journal article" date="2016" name="Genome Announc.">
        <title>First Complete Genome Sequence of a Subdivision 6 Acidobacterium Strain.</title>
        <authorList>
            <person name="Huang S."/>
            <person name="Vieira S."/>
            <person name="Bunk B."/>
            <person name="Riedel T."/>
            <person name="Sproer C."/>
            <person name="Overmann J."/>
        </authorList>
    </citation>
    <scope>NUCLEOTIDE SEQUENCE [LARGE SCALE GENOMIC DNA]</scope>
    <source>
        <strain evidence="10">DSM 100886 HEG_-6_39</strain>
    </source>
</reference>
<dbReference type="GO" id="GO:0003677">
    <property type="term" value="F:DNA binding"/>
    <property type="evidence" value="ECO:0007669"/>
    <property type="project" value="UniProtKB-KW"/>
</dbReference>
<feature type="region of interest" description="Disordered" evidence="6">
    <location>
        <begin position="87"/>
        <end position="114"/>
    </location>
</feature>
<dbReference type="OrthoDB" id="9803470at2"/>
<dbReference type="Proteomes" id="UP000076079">
    <property type="component" value="Chromosome"/>
</dbReference>
<feature type="domain" description="RNA polymerase sigma factor 70 region 4 type 2" evidence="8">
    <location>
        <begin position="121"/>
        <end position="172"/>
    </location>
</feature>
<dbReference type="InterPro" id="IPR014284">
    <property type="entry name" value="RNA_pol_sigma-70_dom"/>
</dbReference>
<dbReference type="EMBL" id="CP015136">
    <property type="protein sequence ID" value="AMY12234.1"/>
    <property type="molecule type" value="Genomic_DNA"/>
</dbReference>
<dbReference type="AlphaFoldDB" id="A0A143PWN5"/>
<evidence type="ECO:0000259" key="8">
    <source>
        <dbReference type="Pfam" id="PF08281"/>
    </source>
</evidence>
<dbReference type="Pfam" id="PF08281">
    <property type="entry name" value="Sigma70_r4_2"/>
    <property type="match status" value="1"/>
</dbReference>
<evidence type="ECO:0000256" key="5">
    <source>
        <dbReference type="ARBA" id="ARBA00023163"/>
    </source>
</evidence>
<evidence type="ECO:0000259" key="7">
    <source>
        <dbReference type="Pfam" id="PF04542"/>
    </source>
</evidence>
<dbReference type="NCBIfam" id="TIGR02937">
    <property type="entry name" value="sigma70-ECF"/>
    <property type="match status" value="1"/>
</dbReference>
<organism evidence="9 10">
    <name type="scientific">Luteitalea pratensis</name>
    <dbReference type="NCBI Taxonomy" id="1855912"/>
    <lineage>
        <taxon>Bacteria</taxon>
        <taxon>Pseudomonadati</taxon>
        <taxon>Acidobacteriota</taxon>
        <taxon>Vicinamibacteria</taxon>
        <taxon>Vicinamibacterales</taxon>
        <taxon>Vicinamibacteraceae</taxon>
        <taxon>Luteitalea</taxon>
    </lineage>
</organism>
<dbReference type="PANTHER" id="PTHR43133:SF8">
    <property type="entry name" value="RNA POLYMERASE SIGMA FACTOR HI_1459-RELATED"/>
    <property type="match status" value="1"/>
</dbReference>
<keyword evidence="10" id="KW-1185">Reference proteome</keyword>
<dbReference type="InterPro" id="IPR013324">
    <property type="entry name" value="RNA_pol_sigma_r3/r4-like"/>
</dbReference>
<name>A0A143PWN5_LUTPR</name>